<dbReference type="PROSITE" id="PS00092">
    <property type="entry name" value="N6_MTASE"/>
    <property type="match status" value="1"/>
</dbReference>
<dbReference type="Proteomes" id="UP000504756">
    <property type="component" value="Unassembled WGS sequence"/>
</dbReference>
<evidence type="ECO:0000313" key="5">
    <source>
        <dbReference type="Proteomes" id="UP000181969"/>
    </source>
</evidence>
<dbReference type="InterPro" id="IPR004398">
    <property type="entry name" value="RNA_MeTrfase_RsmD"/>
</dbReference>
<dbReference type="Proteomes" id="UP000181969">
    <property type="component" value="Unassembled WGS sequence"/>
</dbReference>
<dbReference type="Pfam" id="PF03602">
    <property type="entry name" value="Cons_hypoth95"/>
    <property type="match status" value="1"/>
</dbReference>
<dbReference type="PANTHER" id="PTHR43542">
    <property type="entry name" value="METHYLTRANSFERASE"/>
    <property type="match status" value="1"/>
</dbReference>
<keyword evidence="2 4" id="KW-0808">Transferase</keyword>
<gene>
    <name evidence="3" type="primary">ywdG</name>
    <name evidence="3" type="ORF">ikelab_17280</name>
    <name evidence="4" type="ORF">SAMN05216438_10973</name>
</gene>
<dbReference type="CDD" id="cd02440">
    <property type="entry name" value="AdoMet_MTases"/>
    <property type="match status" value="1"/>
</dbReference>
<dbReference type="GO" id="GO:0003676">
    <property type="term" value="F:nucleic acid binding"/>
    <property type="evidence" value="ECO:0007669"/>
    <property type="project" value="InterPro"/>
</dbReference>
<dbReference type="AlphaFoldDB" id="A0A1I4HNU1"/>
<dbReference type="InterPro" id="IPR029063">
    <property type="entry name" value="SAM-dependent_MTases_sf"/>
</dbReference>
<reference evidence="4 5" key="1">
    <citation type="submission" date="2016-10" db="EMBL/GenBank/DDBJ databases">
        <authorList>
            <person name="de Groot N.N."/>
        </authorList>
    </citation>
    <scope>NUCLEOTIDE SEQUENCE [LARGE SCALE GENOMIC DNA]</scope>
    <source>
        <strain evidence="4 5">M79</strain>
    </source>
</reference>
<evidence type="ECO:0000313" key="3">
    <source>
        <dbReference type="EMBL" id="GFO52453.1"/>
    </source>
</evidence>
<evidence type="ECO:0000313" key="4">
    <source>
        <dbReference type="EMBL" id="SFL43221.1"/>
    </source>
</evidence>
<evidence type="ECO:0000256" key="1">
    <source>
        <dbReference type="ARBA" id="ARBA00022603"/>
    </source>
</evidence>
<dbReference type="SUPFAM" id="SSF53335">
    <property type="entry name" value="S-adenosyl-L-methionine-dependent methyltransferases"/>
    <property type="match status" value="1"/>
</dbReference>
<evidence type="ECO:0000256" key="2">
    <source>
        <dbReference type="ARBA" id="ARBA00022679"/>
    </source>
</evidence>
<proteinExistence type="predicted"/>
<dbReference type="EMBL" id="FOTJ01000009">
    <property type="protein sequence ID" value="SFL43221.1"/>
    <property type="molecule type" value="Genomic_DNA"/>
</dbReference>
<dbReference type="EMBL" id="BLXU01000011">
    <property type="protein sequence ID" value="GFO52453.1"/>
    <property type="molecule type" value="Genomic_DNA"/>
</dbReference>
<keyword evidence="1 4" id="KW-0489">Methyltransferase</keyword>
<name>A0A1I4HNU1_9LACT</name>
<sequence length="193" mass="21275">MLVGDEDTVCYNRAMRVVAGNYGGRPLKTLAGKTTRPTTDKVKGAIFNMIGPYFEGGRVLDLFSGSGSLAIEAVSRGMDSAVMVEKDRSAQLVIAENIKMTKEEKKFQLLKMPAERALTHLSGQFNLVLLDPPYAKESIVANLEEMQKKDMLADDVIVVCETDKEVTLPENIGHLSLSKEKVYGISKVSIYER</sequence>
<dbReference type="GO" id="GO:0008168">
    <property type="term" value="F:methyltransferase activity"/>
    <property type="evidence" value="ECO:0007669"/>
    <property type="project" value="UniProtKB-KW"/>
</dbReference>
<dbReference type="InterPro" id="IPR002052">
    <property type="entry name" value="DNA_methylase_N6_adenine_CS"/>
</dbReference>
<dbReference type="NCBIfam" id="TIGR00095">
    <property type="entry name" value="16S rRNA (guanine(966)-N(2))-methyltransferase RsmD"/>
    <property type="match status" value="1"/>
</dbReference>
<dbReference type="PANTHER" id="PTHR43542:SF1">
    <property type="entry name" value="METHYLTRANSFERASE"/>
    <property type="match status" value="1"/>
</dbReference>
<dbReference type="PIRSF" id="PIRSF004553">
    <property type="entry name" value="CHP00095"/>
    <property type="match status" value="1"/>
</dbReference>
<accession>A0A1I4HNU1</accession>
<dbReference type="Gene3D" id="3.40.50.150">
    <property type="entry name" value="Vaccinia Virus protein VP39"/>
    <property type="match status" value="1"/>
</dbReference>
<evidence type="ECO:0000313" key="6">
    <source>
        <dbReference type="Proteomes" id="UP000504756"/>
    </source>
</evidence>
<reference evidence="3 6" key="2">
    <citation type="submission" date="2020-06" db="EMBL/GenBank/DDBJ databases">
        <title>Draft genome sequence of Lactic acid bacteria from Okinawan-style tofu.</title>
        <authorList>
            <person name="Takara I."/>
            <person name="Ikematsu S."/>
        </authorList>
    </citation>
    <scope>NUCLEOTIDE SEQUENCE [LARGE SCALE GENOMIC DNA]</scope>
    <source>
        <strain evidence="3">Lg38</strain>
        <strain evidence="6">lg38</strain>
    </source>
</reference>
<dbReference type="GO" id="GO:0031167">
    <property type="term" value="P:rRNA methylation"/>
    <property type="evidence" value="ECO:0007669"/>
    <property type="project" value="InterPro"/>
</dbReference>
<protein>
    <submittedName>
        <fullName evidence="4">16S rRNA (Guanine966-N2)-methyltransferase</fullName>
    </submittedName>
    <submittedName>
        <fullName evidence="3">rRNA methyltransferase</fullName>
    </submittedName>
</protein>
<organism evidence="4 5">
    <name type="scientific">Lactococcus garvieae</name>
    <dbReference type="NCBI Taxonomy" id="1363"/>
    <lineage>
        <taxon>Bacteria</taxon>
        <taxon>Bacillati</taxon>
        <taxon>Bacillota</taxon>
        <taxon>Bacilli</taxon>
        <taxon>Lactobacillales</taxon>
        <taxon>Streptococcaceae</taxon>
        <taxon>Lactococcus</taxon>
    </lineage>
</organism>